<dbReference type="Proteomes" id="UP001153069">
    <property type="component" value="Unassembled WGS sequence"/>
</dbReference>
<feature type="transmembrane region" description="Helical" evidence="6">
    <location>
        <begin position="12"/>
        <end position="35"/>
    </location>
</feature>
<comment type="caution">
    <text evidence="8">The sequence shown here is derived from an EMBL/GenBank/DDBJ whole genome shotgun (WGS) entry which is preliminary data.</text>
</comment>
<evidence type="ECO:0000256" key="6">
    <source>
        <dbReference type="SAM" id="Phobius"/>
    </source>
</evidence>
<name>A0A9N8D8N2_9STRA</name>
<feature type="compositionally biased region" description="Polar residues" evidence="5">
    <location>
        <begin position="429"/>
        <end position="443"/>
    </location>
</feature>
<feature type="compositionally biased region" description="Polar residues" evidence="5">
    <location>
        <begin position="547"/>
        <end position="559"/>
    </location>
</feature>
<dbReference type="PANTHER" id="PTHR23112:SF0">
    <property type="entry name" value="TRANSMEMBRANE PROTEIN 116"/>
    <property type="match status" value="1"/>
</dbReference>
<evidence type="ECO:0000256" key="2">
    <source>
        <dbReference type="ARBA" id="ARBA00022692"/>
    </source>
</evidence>
<feature type="region of interest" description="Disordered" evidence="5">
    <location>
        <begin position="533"/>
        <end position="559"/>
    </location>
</feature>
<reference evidence="8" key="1">
    <citation type="submission" date="2020-06" db="EMBL/GenBank/DDBJ databases">
        <authorList>
            <consortium name="Plant Systems Biology data submission"/>
        </authorList>
    </citation>
    <scope>NUCLEOTIDE SEQUENCE</scope>
    <source>
        <strain evidence="8">D6</strain>
    </source>
</reference>
<evidence type="ECO:0000256" key="3">
    <source>
        <dbReference type="ARBA" id="ARBA00022989"/>
    </source>
</evidence>
<dbReference type="PROSITE" id="PS50262">
    <property type="entry name" value="G_PROTEIN_RECEP_F1_2"/>
    <property type="match status" value="1"/>
</dbReference>
<feature type="compositionally biased region" description="Basic and acidic residues" evidence="5">
    <location>
        <begin position="327"/>
        <end position="339"/>
    </location>
</feature>
<dbReference type="GO" id="GO:0005886">
    <property type="term" value="C:plasma membrane"/>
    <property type="evidence" value="ECO:0007669"/>
    <property type="project" value="TreeGrafter"/>
</dbReference>
<feature type="transmembrane region" description="Helical" evidence="6">
    <location>
        <begin position="348"/>
        <end position="371"/>
    </location>
</feature>
<dbReference type="GO" id="GO:0007189">
    <property type="term" value="P:adenylate cyclase-activating G protein-coupled receptor signaling pathway"/>
    <property type="evidence" value="ECO:0007669"/>
    <property type="project" value="TreeGrafter"/>
</dbReference>
<feature type="region of interest" description="Disordered" evidence="5">
    <location>
        <begin position="597"/>
        <end position="671"/>
    </location>
</feature>
<proteinExistence type="predicted"/>
<accession>A0A9N8D8N2</accession>
<dbReference type="SUPFAM" id="SSF81321">
    <property type="entry name" value="Family A G protein-coupled receptor-like"/>
    <property type="match status" value="1"/>
</dbReference>
<gene>
    <name evidence="8" type="ORF">SEMRO_38_G023840.1</name>
</gene>
<dbReference type="AlphaFoldDB" id="A0A9N8D8N2"/>
<feature type="transmembrane region" description="Helical" evidence="6">
    <location>
        <begin position="98"/>
        <end position="122"/>
    </location>
</feature>
<feature type="transmembrane region" description="Helical" evidence="6">
    <location>
        <begin position="143"/>
        <end position="166"/>
    </location>
</feature>
<feature type="compositionally biased region" description="Polar residues" evidence="5">
    <location>
        <begin position="272"/>
        <end position="287"/>
    </location>
</feature>
<sequence>MKTATPLSYGQFVLLQVVCICTSLLSLVGSSLIIVCILRQRRTQAVLVGRDALHQFLLGLSLSDLIASSALLTSTIMLPKDSLPDVPWALGNQATCSASAFLYICAATGTAFYNCFISIHFWRTVRATRQRAGTCCGAQQRSHWLLIAAHATALIVSLQFALAGILTDGYAAHPFLGICFFKPPPQNPACQQQNATNNSTTGTGTGTSNYNDTLSACEPTVGFHIGRISIFTIFILAVISISFTISLTRRVRENFRRSQRFSSRRWSSPPQHHTNPAATSGSSNQFPSGAITSAASSSTTFRPSISLGLQRMSSWRQPSFRRQSSADNDHHQQQEQQDQRLKDVARQAFWYTAAYCNTFFFPVVATVVVNVTDANFNRGQPGFYTLLFFLALCMPLQGALNAIVFLRPRYKAWQRYFKHNDMKRHRQSSARNVSTRVQTTTKNRANDDEDEPSSRHDPESSCNIDHSSRTAAVTVTTTEALPASSSATVSATKHGRHRNEGMPFWTTILRKAVMEDVPSIRQRRRVVDVPRMTSTDPALDDPVHIVDTSSRNTQSNTSCCRGANINMEENDSITNNDDTAASSSIVLSRPALASAEEPVSELELSSGDIKSPPSSSPLTTCQEAGSISDDDGDDCGPEQVSDSNAGTEEETIHVVRAHVSWEPRSDLTPRS</sequence>
<evidence type="ECO:0000313" key="8">
    <source>
        <dbReference type="EMBL" id="CAB9498453.1"/>
    </source>
</evidence>
<feature type="domain" description="G-protein coupled receptors family 1 profile" evidence="7">
    <location>
        <begin position="29"/>
        <end position="125"/>
    </location>
</feature>
<protein>
    <recommendedName>
        <fullName evidence="7">G-protein coupled receptors family 1 profile domain-containing protein</fullName>
    </recommendedName>
</protein>
<feature type="transmembrane region" description="Helical" evidence="6">
    <location>
        <begin position="56"/>
        <end position="78"/>
    </location>
</feature>
<feature type="transmembrane region" description="Helical" evidence="6">
    <location>
        <begin position="383"/>
        <end position="406"/>
    </location>
</feature>
<dbReference type="EMBL" id="CAICTM010000038">
    <property type="protein sequence ID" value="CAB9498453.1"/>
    <property type="molecule type" value="Genomic_DNA"/>
</dbReference>
<keyword evidence="4 6" id="KW-0472">Membrane</keyword>
<feature type="region of interest" description="Disordered" evidence="5">
    <location>
        <begin position="424"/>
        <end position="498"/>
    </location>
</feature>
<dbReference type="InterPro" id="IPR017452">
    <property type="entry name" value="GPCR_Rhodpsn_7TM"/>
</dbReference>
<comment type="subcellular location">
    <subcellularLocation>
        <location evidence="1">Membrane</location>
        <topology evidence="1">Multi-pass membrane protein</topology>
    </subcellularLocation>
</comment>
<feature type="compositionally biased region" description="Basic and acidic residues" evidence="5">
    <location>
        <begin position="659"/>
        <end position="671"/>
    </location>
</feature>
<feature type="transmembrane region" description="Helical" evidence="6">
    <location>
        <begin position="228"/>
        <end position="248"/>
    </location>
</feature>
<dbReference type="Gene3D" id="1.20.1070.10">
    <property type="entry name" value="Rhodopsin 7-helix transmembrane proteins"/>
    <property type="match status" value="1"/>
</dbReference>
<evidence type="ECO:0000313" key="9">
    <source>
        <dbReference type="Proteomes" id="UP001153069"/>
    </source>
</evidence>
<organism evidence="8 9">
    <name type="scientific">Seminavis robusta</name>
    <dbReference type="NCBI Taxonomy" id="568900"/>
    <lineage>
        <taxon>Eukaryota</taxon>
        <taxon>Sar</taxon>
        <taxon>Stramenopiles</taxon>
        <taxon>Ochrophyta</taxon>
        <taxon>Bacillariophyta</taxon>
        <taxon>Bacillariophyceae</taxon>
        <taxon>Bacillariophycidae</taxon>
        <taxon>Naviculales</taxon>
        <taxon>Naviculaceae</taxon>
        <taxon>Seminavis</taxon>
    </lineage>
</organism>
<dbReference type="GO" id="GO:0004930">
    <property type="term" value="F:G protein-coupled receptor activity"/>
    <property type="evidence" value="ECO:0007669"/>
    <property type="project" value="TreeGrafter"/>
</dbReference>
<keyword evidence="2 6" id="KW-0812">Transmembrane</keyword>
<dbReference type="PANTHER" id="PTHR23112">
    <property type="entry name" value="G PROTEIN-COUPLED RECEPTOR 157-RELATED"/>
    <property type="match status" value="1"/>
</dbReference>
<feature type="region of interest" description="Disordered" evidence="5">
    <location>
        <begin position="320"/>
        <end position="339"/>
    </location>
</feature>
<keyword evidence="3 6" id="KW-1133">Transmembrane helix</keyword>
<evidence type="ECO:0000256" key="5">
    <source>
        <dbReference type="SAM" id="MobiDB-lite"/>
    </source>
</evidence>
<feature type="region of interest" description="Disordered" evidence="5">
    <location>
        <begin position="258"/>
        <end position="289"/>
    </location>
</feature>
<keyword evidence="9" id="KW-1185">Reference proteome</keyword>
<evidence type="ECO:0000256" key="1">
    <source>
        <dbReference type="ARBA" id="ARBA00004141"/>
    </source>
</evidence>
<evidence type="ECO:0000259" key="7">
    <source>
        <dbReference type="PROSITE" id="PS50262"/>
    </source>
</evidence>
<evidence type="ECO:0000256" key="4">
    <source>
        <dbReference type="ARBA" id="ARBA00023136"/>
    </source>
</evidence>